<dbReference type="RefSeq" id="WP_377239441.1">
    <property type="nucleotide sequence ID" value="NZ_JBHLXP010000001.1"/>
</dbReference>
<organism evidence="2 3">
    <name type="scientific">Rheinheimera tilapiae</name>
    <dbReference type="NCBI Taxonomy" id="875043"/>
    <lineage>
        <taxon>Bacteria</taxon>
        <taxon>Pseudomonadati</taxon>
        <taxon>Pseudomonadota</taxon>
        <taxon>Gammaproteobacteria</taxon>
        <taxon>Chromatiales</taxon>
        <taxon>Chromatiaceae</taxon>
        <taxon>Rheinheimera</taxon>
    </lineage>
</organism>
<protein>
    <recommendedName>
        <fullName evidence="4">Haemolysin activator HlyB C-terminal domain-containing protein</fullName>
    </recommendedName>
</protein>
<comment type="caution">
    <text evidence="2">The sequence shown here is derived from an EMBL/GenBank/DDBJ whole genome shotgun (WGS) entry which is preliminary data.</text>
</comment>
<gene>
    <name evidence="2" type="ORF">ACFFJP_00870</name>
</gene>
<evidence type="ECO:0000256" key="1">
    <source>
        <dbReference type="SAM" id="SignalP"/>
    </source>
</evidence>
<evidence type="ECO:0000313" key="2">
    <source>
        <dbReference type="EMBL" id="MFC0046836.1"/>
    </source>
</evidence>
<sequence length="625" mass="70434">MQSLRLSILHCALYSAVAPLVFAAGGVSAGETVQQVEPVSSELFCDWLGKKPGRNKDAAATKTTQDDRTIRVGQVHIRTEPIFIEDADAIWLHHFANWAHVTTRTDTVARELPFASGQDIQLSDLAEAERLLRDKSYLHDAKVRLSPTCNVDQSYDVLVETSDNWSLLPSFGLGRSGGQNKYAVGFKEDNFLGFGVRTSVKYQSDAQRSGYEFKLEMPLSLVTGSVGNDLFAHSYLTAEWTNNDDGHVQQLLLEKPFYQDDSRWMYRTEWLSDLQQTQVFHNGALENIFETDHRRLDLSAGQLWSYQDRASTRLLAGVLSEDWRFAPALLQPTLALPQDRSWAYPWVGVEYKQHDYRVLSDILFIDRAEDVNLGWHHSLKIGVQSSKLQADTSLGYRLIGHSSKGFGDRRHLILLEAGLDLIDGLQGGDLREWRFQAEDFYQLNADFTWYNRAELTRRNRSFADLPLELGGDSGLRGYPLQYQHGISKTVLSSELRWYPRINLYKMLDLGFVAFADLGRVNGGSVAEPQQLNPAAIAARFALPLAVDMITPMAPLPPTDQIYRSNSDLLRQNLTDRWLGSVGVGMRIYSSKSSNNHVVHIDLSTPMTSAPGVDSWEIELNVSNRF</sequence>
<reference evidence="2 3" key="1">
    <citation type="submission" date="2024-09" db="EMBL/GenBank/DDBJ databases">
        <authorList>
            <person name="Sun Q."/>
            <person name="Mori K."/>
        </authorList>
    </citation>
    <scope>NUCLEOTIDE SEQUENCE [LARGE SCALE GENOMIC DNA]</scope>
    <source>
        <strain evidence="2 3">KCTC 23315</strain>
    </source>
</reference>
<evidence type="ECO:0000313" key="3">
    <source>
        <dbReference type="Proteomes" id="UP001589813"/>
    </source>
</evidence>
<dbReference type="Gene3D" id="2.40.160.50">
    <property type="entry name" value="membrane protein fhac: a member of the omp85/tpsb transporter family"/>
    <property type="match status" value="1"/>
</dbReference>
<accession>A0ABV6B7H9</accession>
<name>A0ABV6B7H9_9GAMM</name>
<keyword evidence="3" id="KW-1185">Reference proteome</keyword>
<dbReference type="EMBL" id="JBHLXP010000001">
    <property type="protein sequence ID" value="MFC0046836.1"/>
    <property type="molecule type" value="Genomic_DNA"/>
</dbReference>
<dbReference type="Proteomes" id="UP001589813">
    <property type="component" value="Unassembled WGS sequence"/>
</dbReference>
<evidence type="ECO:0008006" key="4">
    <source>
        <dbReference type="Google" id="ProtNLM"/>
    </source>
</evidence>
<keyword evidence="1" id="KW-0732">Signal</keyword>
<proteinExistence type="predicted"/>
<feature type="chain" id="PRO_5047223743" description="Haemolysin activator HlyB C-terminal domain-containing protein" evidence="1">
    <location>
        <begin position="24"/>
        <end position="625"/>
    </location>
</feature>
<feature type="signal peptide" evidence="1">
    <location>
        <begin position="1"/>
        <end position="23"/>
    </location>
</feature>